<gene>
    <name evidence="1" type="ORF">GM676_12390</name>
</gene>
<proteinExistence type="predicted"/>
<name>A0A6L6PIJ6_9BURK</name>
<dbReference type="Proteomes" id="UP000475582">
    <property type="component" value="Unassembled WGS sequence"/>
</dbReference>
<evidence type="ECO:0000313" key="2">
    <source>
        <dbReference type="Proteomes" id="UP000475582"/>
    </source>
</evidence>
<keyword evidence="2" id="KW-1185">Reference proteome</keyword>
<organism evidence="1 2">
    <name type="scientific">Duganella radicis</name>
    <dbReference type="NCBI Taxonomy" id="551988"/>
    <lineage>
        <taxon>Bacteria</taxon>
        <taxon>Pseudomonadati</taxon>
        <taxon>Pseudomonadota</taxon>
        <taxon>Betaproteobacteria</taxon>
        <taxon>Burkholderiales</taxon>
        <taxon>Oxalobacteraceae</taxon>
        <taxon>Telluria group</taxon>
        <taxon>Duganella</taxon>
    </lineage>
</organism>
<dbReference type="EMBL" id="WNKY01000011">
    <property type="protein sequence ID" value="MTV38377.1"/>
    <property type="molecule type" value="Genomic_DNA"/>
</dbReference>
<dbReference type="AlphaFoldDB" id="A0A6L6PIJ6"/>
<evidence type="ECO:0000313" key="1">
    <source>
        <dbReference type="EMBL" id="MTV38377.1"/>
    </source>
</evidence>
<sequence>MSKIIWTILNFFVLEAECYDKNFNTKESKVTPVDRFINRDDRQRELYKIFDRRDMPHLRRRRIARLLHCYNDWLLGYAFAQVKPLS</sequence>
<comment type="caution">
    <text evidence="1">The sequence shown here is derived from an EMBL/GenBank/DDBJ whole genome shotgun (WGS) entry which is preliminary data.</text>
</comment>
<accession>A0A6L6PIJ6</accession>
<reference evidence="1 2" key="1">
    <citation type="submission" date="2019-11" db="EMBL/GenBank/DDBJ databases">
        <title>Type strains purchased from KCTC, JCM and DSMZ.</title>
        <authorList>
            <person name="Lu H."/>
        </authorList>
    </citation>
    <scope>NUCLEOTIDE SEQUENCE [LARGE SCALE GENOMIC DNA]</scope>
    <source>
        <strain evidence="1 2">KCTC 22382</strain>
    </source>
</reference>
<dbReference type="RefSeq" id="WP_155463883.1">
    <property type="nucleotide sequence ID" value="NZ_WNKY01000011.1"/>
</dbReference>
<protein>
    <submittedName>
        <fullName evidence="1">Uncharacterized protein</fullName>
    </submittedName>
</protein>